<gene>
    <name evidence="2" type="ORF">QU24_13775</name>
</gene>
<dbReference type="GO" id="GO:0002161">
    <property type="term" value="F:aminoacyl-tRNA deacylase activity"/>
    <property type="evidence" value="ECO:0007669"/>
    <property type="project" value="InterPro"/>
</dbReference>
<dbReference type="RefSeq" id="WP_039332041.1">
    <property type="nucleotide sequence ID" value="NZ_JTJJ01000047.1"/>
</dbReference>
<accession>A0A0B1R371</accession>
<keyword evidence="2" id="KW-0436">Ligase</keyword>
<name>A0A0B1R371_9GAMM</name>
<keyword evidence="2" id="KW-0030">Aminoacyl-tRNA synthetase</keyword>
<evidence type="ECO:0000313" key="3">
    <source>
        <dbReference type="Proteomes" id="UP000030853"/>
    </source>
</evidence>
<comment type="caution">
    <text evidence="2">The sequence shown here is derived from an EMBL/GenBank/DDBJ whole genome shotgun (WGS) entry which is preliminary data.</text>
</comment>
<dbReference type="EMBL" id="JTJJ01000047">
    <property type="protein sequence ID" value="KHJ67508.1"/>
    <property type="molecule type" value="Genomic_DNA"/>
</dbReference>
<dbReference type="Proteomes" id="UP000030853">
    <property type="component" value="Unassembled WGS sequence"/>
</dbReference>
<dbReference type="AlphaFoldDB" id="A0A0B1R371"/>
<proteinExistence type="predicted"/>
<sequence>MNTYEKVIALLDEHRADYRVVEHEAIGQTDVISAIRGNDLHQAAKAMVLEVTMPEGAEARYLLAIVPGDCKINFKSAARAIGGKKSTFAAPEQAQALTECVMGAVPPFSFDDRLALRVDTRLRDVGTLWFNAGALERSVALNVNDFFDVVGDDCCADIATPVTATA</sequence>
<dbReference type="Pfam" id="PF04073">
    <property type="entry name" value="tRNA_edit"/>
    <property type="match status" value="1"/>
</dbReference>
<dbReference type="PANTHER" id="PTHR30411">
    <property type="entry name" value="CYTOPLASMIC PROTEIN"/>
    <property type="match status" value="1"/>
</dbReference>
<evidence type="ECO:0000313" key="2">
    <source>
        <dbReference type="EMBL" id="KHJ67508.1"/>
    </source>
</evidence>
<evidence type="ECO:0000259" key="1">
    <source>
        <dbReference type="Pfam" id="PF04073"/>
    </source>
</evidence>
<dbReference type="PANTHER" id="PTHR30411:SF9">
    <property type="entry name" value="MULTIFUNCTIONAL SER_THR-TRNA DEACYLASE PROXP-Y"/>
    <property type="match status" value="1"/>
</dbReference>
<organism evidence="2 3">
    <name type="scientific">Pantoea rodasii</name>
    <dbReference type="NCBI Taxonomy" id="1076549"/>
    <lineage>
        <taxon>Bacteria</taxon>
        <taxon>Pseudomonadati</taxon>
        <taxon>Pseudomonadota</taxon>
        <taxon>Gammaproteobacteria</taxon>
        <taxon>Enterobacterales</taxon>
        <taxon>Erwiniaceae</taxon>
        <taxon>Pantoea</taxon>
    </lineage>
</organism>
<feature type="domain" description="YbaK/aminoacyl-tRNA synthetase-associated" evidence="1">
    <location>
        <begin position="24"/>
        <end position="147"/>
    </location>
</feature>
<dbReference type="SUPFAM" id="SSF55826">
    <property type="entry name" value="YbaK/ProRS associated domain"/>
    <property type="match status" value="1"/>
</dbReference>
<protein>
    <submittedName>
        <fullName evidence="2">Prolyl-tRNA synthetase</fullName>
    </submittedName>
</protein>
<dbReference type="InterPro" id="IPR007214">
    <property type="entry name" value="YbaK/aa-tRNA-synth-assoc-dom"/>
</dbReference>
<dbReference type="Gene3D" id="3.90.960.10">
    <property type="entry name" value="YbaK/aminoacyl-tRNA synthetase-associated domain"/>
    <property type="match status" value="1"/>
</dbReference>
<dbReference type="GO" id="GO:0004812">
    <property type="term" value="F:aminoacyl-tRNA ligase activity"/>
    <property type="evidence" value="ECO:0007669"/>
    <property type="project" value="UniProtKB-KW"/>
</dbReference>
<reference evidence="2 3" key="1">
    <citation type="submission" date="2014-11" db="EMBL/GenBank/DDBJ databases">
        <title>Genome sequencing of Pantoea rodasii ND03.</title>
        <authorList>
            <person name="Muhamad Yunos N.Y."/>
            <person name="Chan K.-G."/>
        </authorList>
    </citation>
    <scope>NUCLEOTIDE SEQUENCE [LARGE SCALE GENOMIC DNA]</scope>
    <source>
        <strain evidence="2 3">ND03</strain>
    </source>
</reference>
<dbReference type="InterPro" id="IPR036754">
    <property type="entry name" value="YbaK/aa-tRNA-synt-asso_dom_sf"/>
</dbReference>